<evidence type="ECO:0000256" key="2">
    <source>
        <dbReference type="SAM" id="SignalP"/>
    </source>
</evidence>
<feature type="region of interest" description="Disordered" evidence="1">
    <location>
        <begin position="27"/>
        <end position="52"/>
    </location>
</feature>
<proteinExistence type="predicted"/>
<evidence type="ECO:0000313" key="4">
    <source>
        <dbReference type="Proteomes" id="UP000284651"/>
    </source>
</evidence>
<dbReference type="Proteomes" id="UP000284651">
    <property type="component" value="Unassembled WGS sequence"/>
</dbReference>
<feature type="chain" id="PRO_5039560782" description="Lipoprotein" evidence="2">
    <location>
        <begin position="24"/>
        <end position="382"/>
    </location>
</feature>
<dbReference type="EMBL" id="QSAT01000019">
    <property type="protein sequence ID" value="RGW74920.1"/>
    <property type="molecule type" value="Genomic_DNA"/>
</dbReference>
<keyword evidence="2" id="KW-0732">Signal</keyword>
<gene>
    <name evidence="3" type="ORF">DWV56_06830</name>
</gene>
<feature type="signal peptide" evidence="2">
    <location>
        <begin position="1"/>
        <end position="23"/>
    </location>
</feature>
<sequence>MNGNKLLTIFLALGMGLSLVACSSDKPESKKEEAKVAEKKKEEKRMDTQDRTAKLSVPKDLSPYFTSSREGVGKMEGMLKDNGSIVYKCLNEENKYELNAEIKLLSSSSAEKSADLQNSMYGENDEDKKYKPCTFEGFDAYSHTINLGTVENTRLHYYVDYPVEDINKVVSIEINQKNDKEKDTSDLEPFAKAIIKNMKLEKVKEEKKEEVKQEVKEEKVDENSKEIVGESSRAKLTLPRDLTSFYTPSEKYDTIKGKQDKGNIGYTLSRKDPDRSIYVNICTDSSDTLEEAIVFHNEHLSKGEEPFTEYTLGEYSGYRSMSYHNYWNSANDTTYMYKLNYPVGDKNVILSCSVTLRDNSDDTTGLEDILLAALQQLKVEIK</sequence>
<organism evidence="3 4">
    <name type="scientific">Holdemanella biformis</name>
    <dbReference type="NCBI Taxonomy" id="1735"/>
    <lineage>
        <taxon>Bacteria</taxon>
        <taxon>Bacillati</taxon>
        <taxon>Bacillota</taxon>
        <taxon>Erysipelotrichia</taxon>
        <taxon>Erysipelotrichales</taxon>
        <taxon>Erysipelotrichaceae</taxon>
        <taxon>Holdemanella</taxon>
    </lineage>
</organism>
<name>A0A413CTH9_9FIRM</name>
<evidence type="ECO:0000313" key="3">
    <source>
        <dbReference type="EMBL" id="RGW74920.1"/>
    </source>
</evidence>
<dbReference type="AlphaFoldDB" id="A0A413CTH9"/>
<evidence type="ECO:0000256" key="1">
    <source>
        <dbReference type="SAM" id="MobiDB-lite"/>
    </source>
</evidence>
<evidence type="ECO:0008006" key="5">
    <source>
        <dbReference type="Google" id="ProtNLM"/>
    </source>
</evidence>
<protein>
    <recommendedName>
        <fullName evidence="5">Lipoprotein</fullName>
    </recommendedName>
</protein>
<comment type="caution">
    <text evidence="3">The sequence shown here is derived from an EMBL/GenBank/DDBJ whole genome shotgun (WGS) entry which is preliminary data.</text>
</comment>
<reference evidence="3 4" key="1">
    <citation type="submission" date="2018-08" db="EMBL/GenBank/DDBJ databases">
        <title>A genome reference for cultivated species of the human gut microbiota.</title>
        <authorList>
            <person name="Zou Y."/>
            <person name="Xue W."/>
            <person name="Luo G."/>
        </authorList>
    </citation>
    <scope>NUCLEOTIDE SEQUENCE [LARGE SCALE GENOMIC DNA]</scope>
    <source>
        <strain evidence="3 4">AF10-31</strain>
    </source>
</reference>
<dbReference type="RefSeq" id="WP_118357311.1">
    <property type="nucleotide sequence ID" value="NZ_QSAT01000019.1"/>
</dbReference>
<accession>A0A413CTH9</accession>
<dbReference type="PROSITE" id="PS51257">
    <property type="entry name" value="PROKAR_LIPOPROTEIN"/>
    <property type="match status" value="1"/>
</dbReference>